<accession>K0F070</accession>
<evidence type="ECO:0000313" key="2">
    <source>
        <dbReference type="EMBL" id="AFU02565.1"/>
    </source>
</evidence>
<dbReference type="KEGG" id="nbr:O3I_023050"/>
<keyword evidence="1" id="KW-0812">Transmembrane</keyword>
<feature type="transmembrane region" description="Helical" evidence="1">
    <location>
        <begin position="61"/>
        <end position="84"/>
    </location>
</feature>
<organism evidence="2 3">
    <name type="scientific">Nocardia brasiliensis (strain ATCC 700358 / HUJEG-1)</name>
    <dbReference type="NCBI Taxonomy" id="1133849"/>
    <lineage>
        <taxon>Bacteria</taxon>
        <taxon>Bacillati</taxon>
        <taxon>Actinomycetota</taxon>
        <taxon>Actinomycetes</taxon>
        <taxon>Mycobacteriales</taxon>
        <taxon>Nocardiaceae</taxon>
        <taxon>Nocardia</taxon>
    </lineage>
</organism>
<feature type="transmembrane region" description="Helical" evidence="1">
    <location>
        <begin position="152"/>
        <end position="172"/>
    </location>
</feature>
<gene>
    <name evidence="2" type="ORF">O3I_023050</name>
</gene>
<feature type="transmembrane region" description="Helical" evidence="1">
    <location>
        <begin position="105"/>
        <end position="132"/>
    </location>
</feature>
<dbReference type="RefSeq" id="WP_014985420.1">
    <property type="nucleotide sequence ID" value="NC_018681.1"/>
</dbReference>
<dbReference type="HOGENOM" id="CLU_051674_2_0_11"/>
<dbReference type="eggNOG" id="COG1277">
    <property type="taxonomic scope" value="Bacteria"/>
</dbReference>
<keyword evidence="3" id="KW-1185">Reference proteome</keyword>
<feature type="transmembrane region" description="Helical" evidence="1">
    <location>
        <begin position="33"/>
        <end position="55"/>
    </location>
</feature>
<keyword evidence="1" id="KW-0472">Membrane</keyword>
<evidence type="ECO:0000313" key="3">
    <source>
        <dbReference type="Proteomes" id="UP000006304"/>
    </source>
</evidence>
<proteinExistence type="predicted"/>
<name>K0F070_NOCB7</name>
<dbReference type="AlphaFoldDB" id="K0F070"/>
<keyword evidence="1" id="KW-1133">Transmembrane helix</keyword>
<protein>
    <submittedName>
        <fullName evidence="2">ABC transporter</fullName>
    </submittedName>
</protein>
<sequence length="259" mass="26065">MSAVRVAVPHRSLLGDQIRSETVKIRSARSLSLLPVAASVLGPVSAVLVGVTGSMSPGDTLMGGALTGVSAALAVVAAWGALVVTTEYSAGTIRPVLAATPQRTVVLAAKAIVVAVVAAVVGVLSPSASLLVGLATIDAAKYPVGEVFPGLIGIWCCFPLVALFGVGAGVLLRGSVGAVAMVSAHVVVPQLTAAQAFGELHKWMTVPAPSAVVAKLSHNADAAPELMGSLGGWPRLAIVAATTVSALYMARRALERRDV</sequence>
<evidence type="ECO:0000256" key="1">
    <source>
        <dbReference type="SAM" id="Phobius"/>
    </source>
</evidence>
<dbReference type="Proteomes" id="UP000006304">
    <property type="component" value="Chromosome"/>
</dbReference>
<dbReference type="STRING" id="1133849.O3I_023050"/>
<dbReference type="EMBL" id="CP003876">
    <property type="protein sequence ID" value="AFU02565.1"/>
    <property type="molecule type" value="Genomic_DNA"/>
</dbReference>
<reference evidence="2 3" key="1">
    <citation type="journal article" date="2012" name="J. Bacteriol.">
        <title>Complete genome sequence of Nocardia brasiliensis HUJEG-1.</title>
        <authorList>
            <person name="Vera-Cabrera L."/>
            <person name="Ortiz-Lopez R."/>
            <person name="Elizondo-Gonzalez R."/>
            <person name="Perez-Maya A.A."/>
            <person name="Ocampo-Candiani J."/>
        </authorList>
    </citation>
    <scope>NUCLEOTIDE SEQUENCE [LARGE SCALE GENOMIC DNA]</scope>
    <source>
        <strain evidence="3">ATCC 700358</strain>
    </source>
</reference>